<dbReference type="GO" id="GO:0000287">
    <property type="term" value="F:magnesium ion binding"/>
    <property type="evidence" value="ECO:0007669"/>
    <property type="project" value="InterPro"/>
</dbReference>
<dbReference type="GO" id="GO:0009102">
    <property type="term" value="P:biotin biosynthetic process"/>
    <property type="evidence" value="ECO:0007669"/>
    <property type="project" value="InterPro"/>
</dbReference>
<evidence type="ECO:0000256" key="3">
    <source>
        <dbReference type="ARBA" id="ARBA00022679"/>
    </source>
</evidence>
<dbReference type="InterPro" id="IPR015421">
    <property type="entry name" value="PyrdxlP-dep_Trfase_major"/>
</dbReference>
<sequence>MPTYSRRLALRAFPLLRSLSDHHQQNFGLFRSTHLGLQVACFATASSQEAVPLSVASYLIWGANTDVGKTVVSGGLVSAALQAGDRVGYIKPVQTGFPTDSDARTLARIAGGSLTFGPHAGQLAKEEPLVQQTPAAERLHLSTLFAWQQPVSPHLAAATEGRQASDAEVRSATLQELNAFAVASSQSRALALIETAGGPASPMPSGSLQCEAWRLTRIPGVLIGDGRLGGISATISAYESLQMRGLPPVAVALMAHQHEGTDSSDNAAALMRHFGAGVPVVALPYCAPPAASAGSGTVDDELATWLQKAHGPLTELLDLLHAAHQQRVGRLSSLAQGTLQHIWWPFTQHQGMTEDSVTVIESRAGESFVVLEGQEGTQQAQAARLGSAPQGARLVHKHDACSSWWTQGVSAQLQPRLVRKMAEAAGTYGHVMHPETAHEPALGLAERLLSCVGQGWADRVFYSDDGSTAVEVGLKMAMRKFRAAKGDVEGSRLEVVGLQNGYHGDTLGAMDAVAPSAFNGLEHMPWYKGRGLFLDPPCAGLVQGEFQIMLPEAMAFRGSAVHRPGWLTWQEVFDPDRDGTELVQHYTQCIRAEMARHLEERSTAGTPARLAVCLLEPVLQGAGGMHLIDPAFQRAMVTVCREAGMPILLDEVFSGLWRLGAPSAASLLHVQPDIACYAKLLTGGMLPLSATLASAAVFDAFSGATKLEALLHGHSYAGNAIGCALACEALDIFSDPAANPNLVCKGDASQQSAPGSCLRKEGSAGCCQAGCSLVDLWDEDLVRQLSHNPRVSRVVALGCVLAAELAASDGGGYASGEAKSVNAAVANTAHDYEETA</sequence>
<dbReference type="InterPro" id="IPR027417">
    <property type="entry name" value="P-loop_NTPase"/>
</dbReference>
<proteinExistence type="inferred from homology"/>
<dbReference type="Gene3D" id="3.40.50.300">
    <property type="entry name" value="P-loop containing nucleotide triphosphate hydrolases"/>
    <property type="match status" value="1"/>
</dbReference>
<dbReference type="PROSITE" id="PS00600">
    <property type="entry name" value="AA_TRANSFER_CLASS_3"/>
    <property type="match status" value="1"/>
</dbReference>
<accession>A0AAW1PR51</accession>
<dbReference type="SUPFAM" id="SSF53383">
    <property type="entry name" value="PLP-dependent transferases"/>
    <property type="match status" value="1"/>
</dbReference>
<dbReference type="PANTHER" id="PTHR42684">
    <property type="entry name" value="ADENOSYLMETHIONINE-8-AMINO-7-OXONONANOATE AMINOTRANSFERASE"/>
    <property type="match status" value="1"/>
</dbReference>
<keyword evidence="5" id="KW-1185">Reference proteome</keyword>
<dbReference type="InterPro" id="IPR015424">
    <property type="entry name" value="PyrdxlP-dep_Trfase"/>
</dbReference>
<reference evidence="4 5" key="1">
    <citation type="journal article" date="2024" name="Nat. Commun.">
        <title>Phylogenomics reveals the evolutionary origins of lichenization in chlorophyte algae.</title>
        <authorList>
            <person name="Puginier C."/>
            <person name="Libourel C."/>
            <person name="Otte J."/>
            <person name="Skaloud P."/>
            <person name="Haon M."/>
            <person name="Grisel S."/>
            <person name="Petersen M."/>
            <person name="Berrin J.G."/>
            <person name="Delaux P.M."/>
            <person name="Dal Grande F."/>
            <person name="Keller J."/>
        </authorList>
    </citation>
    <scope>NUCLEOTIDE SEQUENCE [LARGE SCALE GENOMIC DNA]</scope>
    <source>
        <strain evidence="4 5">SAG 2036</strain>
    </source>
</reference>
<dbReference type="HAMAP" id="MF_00336">
    <property type="entry name" value="BioD"/>
    <property type="match status" value="1"/>
</dbReference>
<dbReference type="Pfam" id="PF00202">
    <property type="entry name" value="Aminotran_3"/>
    <property type="match status" value="2"/>
</dbReference>
<dbReference type="GO" id="GO:0005739">
    <property type="term" value="C:mitochondrion"/>
    <property type="evidence" value="ECO:0007669"/>
    <property type="project" value="UniProtKB-SubCell"/>
</dbReference>
<keyword evidence="2" id="KW-0032">Aminotransferase</keyword>
<evidence type="ECO:0000256" key="2">
    <source>
        <dbReference type="ARBA" id="ARBA00022576"/>
    </source>
</evidence>
<keyword evidence="3" id="KW-0808">Transferase</keyword>
<dbReference type="AlphaFoldDB" id="A0AAW1PR51"/>
<evidence type="ECO:0000256" key="1">
    <source>
        <dbReference type="ARBA" id="ARBA00004173"/>
    </source>
</evidence>
<dbReference type="GO" id="GO:0005524">
    <property type="term" value="F:ATP binding"/>
    <property type="evidence" value="ECO:0007669"/>
    <property type="project" value="InterPro"/>
</dbReference>
<dbReference type="GO" id="GO:0004141">
    <property type="term" value="F:dethiobiotin synthase activity"/>
    <property type="evidence" value="ECO:0007669"/>
    <property type="project" value="InterPro"/>
</dbReference>
<dbReference type="Gene3D" id="3.40.640.10">
    <property type="entry name" value="Type I PLP-dependent aspartate aminotransferase-like (Major domain)"/>
    <property type="match status" value="1"/>
</dbReference>
<dbReference type="InterPro" id="IPR004472">
    <property type="entry name" value="DTB_synth_BioD"/>
</dbReference>
<evidence type="ECO:0000313" key="5">
    <source>
        <dbReference type="Proteomes" id="UP001465755"/>
    </source>
</evidence>
<dbReference type="GO" id="GO:0030170">
    <property type="term" value="F:pyridoxal phosphate binding"/>
    <property type="evidence" value="ECO:0007669"/>
    <property type="project" value="InterPro"/>
</dbReference>
<dbReference type="Proteomes" id="UP001465755">
    <property type="component" value="Unassembled WGS sequence"/>
</dbReference>
<dbReference type="GO" id="GO:0004015">
    <property type="term" value="F:adenosylmethionine-8-amino-7-oxononanoate transaminase activity"/>
    <property type="evidence" value="ECO:0007669"/>
    <property type="project" value="TreeGrafter"/>
</dbReference>
<dbReference type="Pfam" id="PF13500">
    <property type="entry name" value="AAA_26"/>
    <property type="match status" value="1"/>
</dbReference>
<dbReference type="CDD" id="cd03109">
    <property type="entry name" value="DTBS"/>
    <property type="match status" value="1"/>
</dbReference>
<dbReference type="InterPro" id="IPR049704">
    <property type="entry name" value="Aminotrans_3_PPA_site"/>
</dbReference>
<comment type="subcellular location">
    <subcellularLocation>
        <location evidence="1">Mitochondrion</location>
    </subcellularLocation>
</comment>
<dbReference type="InterPro" id="IPR005814">
    <property type="entry name" value="Aminotrans_3"/>
</dbReference>
<comment type="caution">
    <text evidence="4">The sequence shown here is derived from an EMBL/GenBank/DDBJ whole genome shotgun (WGS) entry which is preliminary data.</text>
</comment>
<dbReference type="EMBL" id="JALJOQ010000011">
    <property type="protein sequence ID" value="KAK9811108.1"/>
    <property type="molecule type" value="Genomic_DNA"/>
</dbReference>
<organism evidence="4 5">
    <name type="scientific">Symbiochloris irregularis</name>
    <dbReference type="NCBI Taxonomy" id="706552"/>
    <lineage>
        <taxon>Eukaryota</taxon>
        <taxon>Viridiplantae</taxon>
        <taxon>Chlorophyta</taxon>
        <taxon>core chlorophytes</taxon>
        <taxon>Trebouxiophyceae</taxon>
        <taxon>Trebouxiales</taxon>
        <taxon>Trebouxiaceae</taxon>
        <taxon>Symbiochloris</taxon>
    </lineage>
</organism>
<gene>
    <name evidence="4" type="ORF">WJX73_003299</name>
</gene>
<dbReference type="SUPFAM" id="SSF52540">
    <property type="entry name" value="P-loop containing nucleoside triphosphate hydrolases"/>
    <property type="match status" value="1"/>
</dbReference>
<name>A0AAW1PR51_9CHLO</name>
<dbReference type="PANTHER" id="PTHR42684:SF3">
    <property type="entry name" value="ADENOSYLMETHIONINE-8-AMINO-7-OXONONANOATE AMINOTRANSFERASE"/>
    <property type="match status" value="1"/>
</dbReference>
<protein>
    <submittedName>
        <fullName evidence="4">Uncharacterized protein</fullName>
    </submittedName>
</protein>
<evidence type="ECO:0000313" key="4">
    <source>
        <dbReference type="EMBL" id="KAK9811108.1"/>
    </source>
</evidence>